<protein>
    <submittedName>
        <fullName evidence="4">Short-subunit dehydrogenase</fullName>
    </submittedName>
</protein>
<dbReference type="PANTHER" id="PTHR42901:SF1">
    <property type="entry name" value="ALCOHOL DEHYDROGENASE"/>
    <property type="match status" value="1"/>
</dbReference>
<evidence type="ECO:0000256" key="1">
    <source>
        <dbReference type="ARBA" id="ARBA00006484"/>
    </source>
</evidence>
<evidence type="ECO:0000313" key="5">
    <source>
        <dbReference type="Proteomes" id="UP000241247"/>
    </source>
</evidence>
<dbReference type="OrthoDB" id="9808814at2"/>
<dbReference type="Pfam" id="PF00106">
    <property type="entry name" value="adh_short"/>
    <property type="match status" value="1"/>
</dbReference>
<name>A0A2T5B0Y7_MYCDI</name>
<keyword evidence="2" id="KW-0560">Oxidoreductase</keyword>
<dbReference type="SMART" id="SM00822">
    <property type="entry name" value="PKS_KR"/>
    <property type="match status" value="1"/>
</dbReference>
<gene>
    <name evidence="4" type="ORF">C7449_1075</name>
</gene>
<proteinExistence type="inferred from homology"/>
<dbReference type="PROSITE" id="PS00061">
    <property type="entry name" value="ADH_SHORT"/>
    <property type="match status" value="1"/>
</dbReference>
<dbReference type="InterPro" id="IPR002347">
    <property type="entry name" value="SDR_fam"/>
</dbReference>
<comment type="caution">
    <text evidence="4">The sequence shown here is derived from an EMBL/GenBank/DDBJ whole genome shotgun (WGS) entry which is preliminary data.</text>
</comment>
<dbReference type="Gene3D" id="3.40.50.720">
    <property type="entry name" value="NAD(P)-binding Rossmann-like Domain"/>
    <property type="match status" value="1"/>
</dbReference>
<comment type="similarity">
    <text evidence="1">Belongs to the short-chain dehydrogenases/reductases (SDR) family.</text>
</comment>
<feature type="domain" description="Ketoreductase" evidence="3">
    <location>
        <begin position="9"/>
        <end position="191"/>
    </location>
</feature>
<dbReference type="InterPro" id="IPR036291">
    <property type="entry name" value="NAD(P)-bd_dom_sf"/>
</dbReference>
<dbReference type="PANTHER" id="PTHR42901">
    <property type="entry name" value="ALCOHOL DEHYDROGENASE"/>
    <property type="match status" value="1"/>
</dbReference>
<dbReference type="InterPro" id="IPR020904">
    <property type="entry name" value="Sc_DH/Rdtase_CS"/>
</dbReference>
<sequence length="266" mass="28082">MDTNQAEKGIAIVTGASSGIGYELAKCAAADGYDLVIAADEPEIEQAAATLRAMGVTVEAVEADLATLDGVDRLVDRAQATNRPVDLLMANAGRGLGEGFLDQDFAEARRVVDTNITGTIYLVQRIGNLMRSQGYGRILFTGSIAGFMPGTYQAVYNATKAFINSFSFALREELQGSGVSVSCLMPGATETRFFERARLMDTAIGQAKKDDAADVAKIGFDAMMDGEGGVVSGWKNKLHAAVANITPASILAEQHRKMAEPCSAAD</sequence>
<dbReference type="AlphaFoldDB" id="A0A2T5B0Y7"/>
<dbReference type="InterPro" id="IPR057326">
    <property type="entry name" value="KR_dom"/>
</dbReference>
<keyword evidence="5" id="KW-1185">Reference proteome</keyword>
<evidence type="ECO:0000259" key="3">
    <source>
        <dbReference type="SMART" id="SM00822"/>
    </source>
</evidence>
<dbReference type="GO" id="GO:0016491">
    <property type="term" value="F:oxidoreductase activity"/>
    <property type="evidence" value="ECO:0007669"/>
    <property type="project" value="UniProtKB-KW"/>
</dbReference>
<evidence type="ECO:0000313" key="4">
    <source>
        <dbReference type="EMBL" id="PTM92595.1"/>
    </source>
</evidence>
<dbReference type="PRINTS" id="PR00081">
    <property type="entry name" value="GDHRDH"/>
</dbReference>
<evidence type="ECO:0000256" key="2">
    <source>
        <dbReference type="ARBA" id="ARBA00023002"/>
    </source>
</evidence>
<organism evidence="4 5">
    <name type="scientific">Mycoplana dimorpha</name>
    <dbReference type="NCBI Taxonomy" id="28320"/>
    <lineage>
        <taxon>Bacteria</taxon>
        <taxon>Pseudomonadati</taxon>
        <taxon>Pseudomonadota</taxon>
        <taxon>Alphaproteobacteria</taxon>
        <taxon>Hyphomicrobiales</taxon>
        <taxon>Rhizobiaceae</taxon>
        <taxon>Mycoplana</taxon>
    </lineage>
</organism>
<dbReference type="CDD" id="cd05233">
    <property type="entry name" value="SDR_c"/>
    <property type="match status" value="1"/>
</dbReference>
<dbReference type="EMBL" id="PZZZ01000007">
    <property type="protein sequence ID" value="PTM92595.1"/>
    <property type="molecule type" value="Genomic_DNA"/>
</dbReference>
<reference evidence="4 5" key="1">
    <citation type="submission" date="2018-04" db="EMBL/GenBank/DDBJ databases">
        <title>Genomic Encyclopedia of Type Strains, Phase IV (KMG-IV): sequencing the most valuable type-strain genomes for metagenomic binning, comparative biology and taxonomic classification.</title>
        <authorList>
            <person name="Goeker M."/>
        </authorList>
    </citation>
    <scope>NUCLEOTIDE SEQUENCE [LARGE SCALE GENOMIC DNA]</scope>
    <source>
        <strain evidence="4 5">DSM 7138</strain>
    </source>
</reference>
<accession>A0A2T5B0Y7</accession>
<dbReference type="Proteomes" id="UP000241247">
    <property type="component" value="Unassembled WGS sequence"/>
</dbReference>
<dbReference type="RefSeq" id="WP_108003975.1">
    <property type="nucleotide sequence ID" value="NZ_JBHEEX010000004.1"/>
</dbReference>
<dbReference type="SUPFAM" id="SSF51735">
    <property type="entry name" value="NAD(P)-binding Rossmann-fold domains"/>
    <property type="match status" value="1"/>
</dbReference>